<dbReference type="Pfam" id="PF14310">
    <property type="entry name" value="Fn3-like"/>
    <property type="match status" value="1"/>
</dbReference>
<feature type="region of interest" description="Disordered" evidence="5">
    <location>
        <begin position="1"/>
        <end position="22"/>
    </location>
</feature>
<dbReference type="InterPro" id="IPR001764">
    <property type="entry name" value="Glyco_hydro_3_N"/>
</dbReference>
<reference evidence="7 8" key="1">
    <citation type="submission" date="2023-03" db="EMBL/GenBank/DDBJ databases">
        <title>Isolation and description of six Streptomyces strains from soil environments, able to metabolize different microbial glucans.</title>
        <authorList>
            <person name="Widen T."/>
            <person name="Larsbrink J."/>
        </authorList>
    </citation>
    <scope>NUCLEOTIDE SEQUENCE [LARGE SCALE GENOMIC DNA]</scope>
    <source>
        <strain evidence="7 8">Alt3</strain>
    </source>
</reference>
<dbReference type="InterPro" id="IPR019800">
    <property type="entry name" value="Glyco_hydro_3_AS"/>
</dbReference>
<dbReference type="PANTHER" id="PTHR42715:SF10">
    <property type="entry name" value="BETA-GLUCOSIDASE"/>
    <property type="match status" value="1"/>
</dbReference>
<sequence length="829" mass="88131">MTEPAYPPRTWEATPETGRAGLPSIGAVDPAARARLTAGASGWATLAEPRLGLEPVTLVDGPLGLVSPTFDERDTSLLLPSGIALGATWDPDVVRTVAAAEASEARRKGFDAVYGPNLNLARTGLSGRTFEMLSEDPLLAGLLGAAFVQGMQGQGVASVPKHLVANDTETERQRMSSEVDDTALREVYLRPFELAVQAGAWALMAAYNRLNGVPCAANADLLDIVKAEWGFDGLVLSDYFALHETPGPALAGCDLEMPGPAIHFGHRLAEAVERGEVPQERVDDAVTRLLRLARRVGRLDGGAGRAVVRTEEYVPAERAHEILVRAASASFVLVRNEDSLLPLAPHGLTRLAVIGPNADRPCYQGATFGRVRPADDAATPLEAIRARFGPTCEIVHERGVDTTPAVSLGALPVTTPDGEPGVLLEHFRGGTRVLAETRGDSSFIWFGQVPDVGPTTEPGRLRLTAVLTPDEDGPWTIGVGGSGDTVLTVEGRRLAHRPAPAPGDLMGQIARAETVTGTVDLRGGKPVTVVAEMTTEGGRVQALTVSAAPPRTPDALERAVRTAEEADTVVLVVGDELRSSRESRDLEDSSLPAEQRELIRRVACANPRTVVVVNAGRPVDAPWADDVAAVLQTWFAGQGYGEALARVLAGDDEPGGRMPVTVPRTDADRSTHGEALDVNLTRNYTPAEPTGYRHLLGIGTSARFAFGAGQGYTTWRYAHATLIRTEGGSGSLAVRLRVANTGERTGRDVVQVYVRAPGETDARLAGFTGVALAAGESAEVRVRLDSRTWLRWDTESAGWRTPVGVYQVLIGRSAEDIEHTLTRIVPAPR</sequence>
<dbReference type="SUPFAM" id="SSF51445">
    <property type="entry name" value="(Trans)glycosidases"/>
    <property type="match status" value="1"/>
</dbReference>
<evidence type="ECO:0000259" key="6">
    <source>
        <dbReference type="PROSITE" id="PS51820"/>
    </source>
</evidence>
<dbReference type="PRINTS" id="PR00133">
    <property type="entry name" value="GLHYDRLASE3"/>
</dbReference>
<keyword evidence="2 4" id="KW-0378">Hydrolase</keyword>
<dbReference type="Pfam" id="PF00933">
    <property type="entry name" value="Glyco_hydro_3"/>
    <property type="match status" value="1"/>
</dbReference>
<protein>
    <submittedName>
        <fullName evidence="7">Glycoside hydrolase family 3 C-terminal domain-containing protein</fullName>
    </submittedName>
</protein>
<dbReference type="GO" id="GO:0016787">
    <property type="term" value="F:hydrolase activity"/>
    <property type="evidence" value="ECO:0007669"/>
    <property type="project" value="UniProtKB-KW"/>
</dbReference>
<dbReference type="InterPro" id="IPR050288">
    <property type="entry name" value="Cellulose_deg_GH3"/>
</dbReference>
<dbReference type="InterPro" id="IPR026891">
    <property type="entry name" value="Fn3-like"/>
</dbReference>
<dbReference type="Gene3D" id="3.20.20.300">
    <property type="entry name" value="Glycoside hydrolase, family 3, N-terminal domain"/>
    <property type="match status" value="1"/>
</dbReference>
<dbReference type="InterPro" id="IPR037524">
    <property type="entry name" value="PA14/GLEYA"/>
</dbReference>
<evidence type="ECO:0000256" key="5">
    <source>
        <dbReference type="SAM" id="MobiDB-lite"/>
    </source>
</evidence>
<dbReference type="Gene3D" id="2.60.120.260">
    <property type="entry name" value="Galactose-binding domain-like"/>
    <property type="match status" value="1"/>
</dbReference>
<proteinExistence type="inferred from homology"/>
<dbReference type="InterPro" id="IPR013783">
    <property type="entry name" value="Ig-like_fold"/>
</dbReference>
<evidence type="ECO:0000313" key="8">
    <source>
        <dbReference type="Proteomes" id="UP001224433"/>
    </source>
</evidence>
<dbReference type="RefSeq" id="WP_147958111.1">
    <property type="nucleotide sequence ID" value="NZ_CP120983.1"/>
</dbReference>
<name>A0ABY9J738_9ACTN</name>
<organism evidence="7 8">
    <name type="scientific">Streptomyces glycanivorans</name>
    <dbReference type="NCBI Taxonomy" id="3033808"/>
    <lineage>
        <taxon>Bacteria</taxon>
        <taxon>Bacillati</taxon>
        <taxon>Actinomycetota</taxon>
        <taxon>Actinomycetes</taxon>
        <taxon>Kitasatosporales</taxon>
        <taxon>Streptomycetaceae</taxon>
        <taxon>Streptomyces</taxon>
    </lineage>
</organism>
<dbReference type="Pfam" id="PF01915">
    <property type="entry name" value="Glyco_hydro_3_C"/>
    <property type="match status" value="1"/>
</dbReference>
<dbReference type="Proteomes" id="UP001224433">
    <property type="component" value="Chromosome"/>
</dbReference>
<dbReference type="PROSITE" id="PS00775">
    <property type="entry name" value="GLYCOSYL_HYDROL_F3"/>
    <property type="match status" value="1"/>
</dbReference>
<dbReference type="InterPro" id="IPR002772">
    <property type="entry name" value="Glyco_hydro_3_C"/>
</dbReference>
<dbReference type="SMART" id="SM01217">
    <property type="entry name" value="Fn3_like"/>
    <property type="match status" value="1"/>
</dbReference>
<evidence type="ECO:0000256" key="1">
    <source>
        <dbReference type="ARBA" id="ARBA00005336"/>
    </source>
</evidence>
<dbReference type="InterPro" id="IPR017853">
    <property type="entry name" value="GH"/>
</dbReference>
<evidence type="ECO:0000256" key="4">
    <source>
        <dbReference type="RuleBase" id="RU361161"/>
    </source>
</evidence>
<dbReference type="EMBL" id="CP120983">
    <property type="protein sequence ID" value="WLQ63025.1"/>
    <property type="molecule type" value="Genomic_DNA"/>
</dbReference>
<accession>A0ABY9J738</accession>
<gene>
    <name evidence="7" type="ORF">P8A20_05175</name>
</gene>
<comment type="similarity">
    <text evidence="1 4">Belongs to the glycosyl hydrolase 3 family.</text>
</comment>
<evidence type="ECO:0000256" key="2">
    <source>
        <dbReference type="ARBA" id="ARBA00022801"/>
    </source>
</evidence>
<dbReference type="Gene3D" id="3.40.50.1700">
    <property type="entry name" value="Glycoside hydrolase family 3 C-terminal domain"/>
    <property type="match status" value="1"/>
</dbReference>
<keyword evidence="4" id="KW-0326">Glycosidase</keyword>
<feature type="domain" description="PA14" evidence="6">
    <location>
        <begin position="417"/>
        <end position="561"/>
    </location>
</feature>
<dbReference type="InterPro" id="IPR036962">
    <property type="entry name" value="Glyco_hydro_3_N_sf"/>
</dbReference>
<keyword evidence="8" id="KW-1185">Reference proteome</keyword>
<dbReference type="InterPro" id="IPR036881">
    <property type="entry name" value="Glyco_hydro_3_C_sf"/>
</dbReference>
<evidence type="ECO:0000313" key="7">
    <source>
        <dbReference type="EMBL" id="WLQ63025.1"/>
    </source>
</evidence>
<keyword evidence="3" id="KW-0119">Carbohydrate metabolism</keyword>
<dbReference type="PROSITE" id="PS51820">
    <property type="entry name" value="PA14"/>
    <property type="match status" value="1"/>
</dbReference>
<dbReference type="SUPFAM" id="SSF52279">
    <property type="entry name" value="Beta-D-glucan exohydrolase, C-terminal domain"/>
    <property type="match status" value="1"/>
</dbReference>
<evidence type="ECO:0000256" key="3">
    <source>
        <dbReference type="ARBA" id="ARBA00023277"/>
    </source>
</evidence>
<dbReference type="PANTHER" id="PTHR42715">
    <property type="entry name" value="BETA-GLUCOSIDASE"/>
    <property type="match status" value="1"/>
</dbReference>
<dbReference type="Gene3D" id="2.60.40.10">
    <property type="entry name" value="Immunoglobulins"/>
    <property type="match status" value="1"/>
</dbReference>